<sequence>MDEVNVAQYLRMSTDHQQYSLFNQSQFIRKYASEHGMNIIHTYDDSGKSGVTTSGREAFKRLIDDVILKKISIRAVLVYDISRFGRFPHNDEFGYYTHQLRLNNVEIIYCANPISDSDGDYADFQLFVSRKEASSFSKNLSQKVFLGQINLASRGYHQGGPAGYGLRRMLIDENRKIKGILKYKEWKSIQTDRIILVLGPEDEVITVRWIYDQFVNNSKPERVIASELNRTGITAEHGTKWTRGKIHEILTNEKYIGHNVYNRTSSRLKQRLIHNPQHEWIRCENAFEAIISPELFLQAQAIISNRSIHLSNEDLLGKLSALFKTKGKLSGIIIDEDDDTPSSSVYRKRFGGLLQAYKLIDYKPKHDYDYLRINSLLREKYHSLVEKLIFDIVEQGCYVDYDEESKLFTINDEVKMSVVISRCFMNNTRKRWRIRFERRFSYDICIVVRLDSQNVNTKDYYIFPSIELLDNQFVFEELNPYQLEFYRYDDLIPFLQILKRDVF</sequence>
<dbReference type="InterPro" id="IPR011109">
    <property type="entry name" value="DNA_bind_recombinase_dom"/>
</dbReference>
<dbReference type="Pfam" id="PF00239">
    <property type="entry name" value="Resolvase"/>
    <property type="match status" value="1"/>
</dbReference>
<evidence type="ECO:0000259" key="1">
    <source>
        <dbReference type="PROSITE" id="PS51737"/>
    </source>
</evidence>
<dbReference type="GO" id="GO:0003677">
    <property type="term" value="F:DNA binding"/>
    <property type="evidence" value="ECO:0007669"/>
    <property type="project" value="InterPro"/>
</dbReference>
<dbReference type="Gene3D" id="3.40.50.1390">
    <property type="entry name" value="Resolvase, N-terminal catalytic domain"/>
    <property type="match status" value="1"/>
</dbReference>
<proteinExistence type="predicted"/>
<dbReference type="Pfam" id="PF07508">
    <property type="entry name" value="Recombinase"/>
    <property type="match status" value="1"/>
</dbReference>
<reference evidence="2" key="2">
    <citation type="submission" date="2018-07" db="EMBL/GenBank/DDBJ databases">
        <authorList>
            <consortium name="NCBI Pathogen Detection Project"/>
        </authorList>
    </citation>
    <scope>NUCLEOTIDE SEQUENCE</scope>
    <source>
        <strain evidence="2">3940-62</strain>
    </source>
</reference>
<dbReference type="Gene3D" id="3.90.1750.20">
    <property type="entry name" value="Putative Large Serine Recombinase, Chain B, Domain 2"/>
    <property type="match status" value="1"/>
</dbReference>
<dbReference type="PANTHER" id="PTHR30461:SF23">
    <property type="entry name" value="DNA RECOMBINASE-RELATED"/>
    <property type="match status" value="1"/>
</dbReference>
<dbReference type="InterPro" id="IPR050639">
    <property type="entry name" value="SSR_resolvase"/>
</dbReference>
<dbReference type="PANTHER" id="PTHR30461">
    <property type="entry name" value="DNA-INVERTASE FROM LAMBDOID PROPHAGE"/>
    <property type="match status" value="1"/>
</dbReference>
<dbReference type="CDD" id="cd00338">
    <property type="entry name" value="Ser_Recombinase"/>
    <property type="match status" value="1"/>
</dbReference>
<gene>
    <name evidence="2" type="ORF">G0C45_21820</name>
</gene>
<organism evidence="2">
    <name type="scientific">Salmonella enterica subsp. salamae serovar 47:b:1,5</name>
    <dbReference type="NCBI Taxonomy" id="1967619"/>
    <lineage>
        <taxon>Bacteria</taxon>
        <taxon>Pseudomonadati</taxon>
        <taxon>Pseudomonadota</taxon>
        <taxon>Gammaproteobacteria</taxon>
        <taxon>Enterobacterales</taxon>
        <taxon>Enterobacteriaceae</taxon>
        <taxon>Salmonella</taxon>
    </lineage>
</organism>
<dbReference type="SMART" id="SM00857">
    <property type="entry name" value="Resolvase"/>
    <property type="match status" value="1"/>
</dbReference>
<protein>
    <submittedName>
        <fullName evidence="2">Recombinase family protein</fullName>
    </submittedName>
</protein>
<dbReference type="InterPro" id="IPR036162">
    <property type="entry name" value="Resolvase-like_N_sf"/>
</dbReference>
<dbReference type="InterPro" id="IPR006119">
    <property type="entry name" value="Resolv_N"/>
</dbReference>
<dbReference type="InterPro" id="IPR038109">
    <property type="entry name" value="DNA_bind_recomb_sf"/>
</dbReference>
<feature type="domain" description="Recombinase" evidence="1">
    <location>
        <begin position="185"/>
        <end position="309"/>
    </location>
</feature>
<dbReference type="SUPFAM" id="SSF53041">
    <property type="entry name" value="Resolvase-like"/>
    <property type="match status" value="1"/>
</dbReference>
<reference evidence="2" key="1">
    <citation type="journal article" date="2018" name="Genome Biol.">
        <title>SKESA: strategic k-mer extension for scrupulous assemblies.</title>
        <authorList>
            <person name="Souvorov A."/>
            <person name="Agarwala R."/>
            <person name="Lipman D.J."/>
        </authorList>
    </citation>
    <scope>NUCLEOTIDE SEQUENCE</scope>
    <source>
        <strain evidence="2">3940-62</strain>
    </source>
</reference>
<dbReference type="PROSITE" id="PS51737">
    <property type="entry name" value="RECOMBINASE_DNA_BIND"/>
    <property type="match status" value="1"/>
</dbReference>
<dbReference type="GO" id="GO:0000150">
    <property type="term" value="F:DNA strand exchange activity"/>
    <property type="evidence" value="ECO:0007669"/>
    <property type="project" value="InterPro"/>
</dbReference>
<dbReference type="AlphaFoldDB" id="A0A701XVQ1"/>
<accession>A0A701XVQ1</accession>
<name>A0A701XVQ1_SALER</name>
<dbReference type="EMBL" id="DAAMGA010000021">
    <property type="protein sequence ID" value="HAC6516975.1"/>
    <property type="molecule type" value="Genomic_DNA"/>
</dbReference>
<evidence type="ECO:0000313" key="2">
    <source>
        <dbReference type="EMBL" id="HAC6516975.1"/>
    </source>
</evidence>
<comment type="caution">
    <text evidence="2">The sequence shown here is derived from an EMBL/GenBank/DDBJ whole genome shotgun (WGS) entry which is preliminary data.</text>
</comment>